<dbReference type="Proteomes" id="UP000790377">
    <property type="component" value="Unassembled WGS sequence"/>
</dbReference>
<protein>
    <submittedName>
        <fullName evidence="1">Uncharacterized protein</fullName>
    </submittedName>
</protein>
<proteinExistence type="predicted"/>
<keyword evidence="2" id="KW-1185">Reference proteome</keyword>
<name>A0ACB8A2Y2_9AGAM</name>
<dbReference type="EMBL" id="MU267890">
    <property type="protein sequence ID" value="KAH7907591.1"/>
    <property type="molecule type" value="Genomic_DNA"/>
</dbReference>
<evidence type="ECO:0000313" key="1">
    <source>
        <dbReference type="EMBL" id="KAH7907591.1"/>
    </source>
</evidence>
<reference evidence="1" key="1">
    <citation type="journal article" date="2021" name="New Phytol.">
        <title>Evolutionary innovations through gain and loss of genes in the ectomycorrhizal Boletales.</title>
        <authorList>
            <person name="Wu G."/>
            <person name="Miyauchi S."/>
            <person name="Morin E."/>
            <person name="Kuo A."/>
            <person name="Drula E."/>
            <person name="Varga T."/>
            <person name="Kohler A."/>
            <person name="Feng B."/>
            <person name="Cao Y."/>
            <person name="Lipzen A."/>
            <person name="Daum C."/>
            <person name="Hundley H."/>
            <person name="Pangilinan J."/>
            <person name="Johnson J."/>
            <person name="Barry K."/>
            <person name="LaButti K."/>
            <person name="Ng V."/>
            <person name="Ahrendt S."/>
            <person name="Min B."/>
            <person name="Choi I.G."/>
            <person name="Park H."/>
            <person name="Plett J.M."/>
            <person name="Magnuson J."/>
            <person name="Spatafora J.W."/>
            <person name="Nagy L.G."/>
            <person name="Henrissat B."/>
            <person name="Grigoriev I.V."/>
            <person name="Yang Z.L."/>
            <person name="Xu J."/>
            <person name="Martin F.M."/>
        </authorList>
    </citation>
    <scope>NUCLEOTIDE SEQUENCE</scope>
    <source>
        <strain evidence="1">ATCC 28755</strain>
    </source>
</reference>
<sequence length="214" mass="25073">MHKVTTSPPSKRIKLESSPTPPPEEHSTTNNEDESLEDDHCSICLQSLVDRAVIPTCSHEFCFECILLWSEQSRKCPLCSQLIGEYLIHHIRSKYDYQKHYLPPPRTNSPRLLPSGEARSRSLRNVYRERQWGRRARQERAQVDQLERAVAKRRWIYEHDLYVKHVASNSCTRYRPYPAPSQFAASPDLISRMTTFLRRELQVWPNLDVEESAL</sequence>
<accession>A0ACB8A2Y2</accession>
<organism evidence="1 2">
    <name type="scientific">Hygrophoropsis aurantiaca</name>
    <dbReference type="NCBI Taxonomy" id="72124"/>
    <lineage>
        <taxon>Eukaryota</taxon>
        <taxon>Fungi</taxon>
        <taxon>Dikarya</taxon>
        <taxon>Basidiomycota</taxon>
        <taxon>Agaricomycotina</taxon>
        <taxon>Agaricomycetes</taxon>
        <taxon>Agaricomycetidae</taxon>
        <taxon>Boletales</taxon>
        <taxon>Coniophorineae</taxon>
        <taxon>Hygrophoropsidaceae</taxon>
        <taxon>Hygrophoropsis</taxon>
    </lineage>
</organism>
<evidence type="ECO:0000313" key="2">
    <source>
        <dbReference type="Proteomes" id="UP000790377"/>
    </source>
</evidence>
<gene>
    <name evidence="1" type="ORF">BJ138DRAFT_1159780</name>
</gene>
<comment type="caution">
    <text evidence="1">The sequence shown here is derived from an EMBL/GenBank/DDBJ whole genome shotgun (WGS) entry which is preliminary data.</text>
</comment>